<sequence length="317" mass="35134">MKLLEVEKLNIKFNILDGVVNAVNEVSFEINKGEVLGVVGESGSGKSVTFLSLFGLIPQPPGEIVSGKAIYKSENLLDMNKKRLLKLRAEEIGFIYQDPLTSLNPVLRIISQIIESPVLNRKLTKAEAISEAKILLKRVGISDGEKNYNSYPHQFSGGMRQRAMIAMAIANKPNILIADEPTTALDVTIQAQIIELVKKIKDEIDMSIVWISHDLGVIAGIADRVIVMYAGYIVEEAPVLELFKNPKHPYTKGLLNSIPRINSDNEVEGIDGIPPDGLKKHLGCPFSERCKLVMDKCINNFPVRKKINNYHSVSCFL</sequence>
<dbReference type="Pfam" id="PF08352">
    <property type="entry name" value="oligo_HPY"/>
    <property type="match status" value="1"/>
</dbReference>
<dbReference type="InterPro" id="IPR027417">
    <property type="entry name" value="P-loop_NTPase"/>
</dbReference>
<dbReference type="NCBIfam" id="TIGR01727">
    <property type="entry name" value="oligo_HPY"/>
    <property type="match status" value="1"/>
</dbReference>
<keyword evidence="4" id="KW-0547">Nucleotide-binding</keyword>
<evidence type="ECO:0000256" key="2">
    <source>
        <dbReference type="ARBA" id="ARBA00022448"/>
    </source>
</evidence>
<dbReference type="GO" id="GO:0016887">
    <property type="term" value="F:ATP hydrolysis activity"/>
    <property type="evidence" value="ECO:0007669"/>
    <property type="project" value="InterPro"/>
</dbReference>
<proteinExistence type="predicted"/>
<name>A0A381UZP0_9ZZZZ</name>
<dbReference type="AlphaFoldDB" id="A0A381UZP0"/>
<dbReference type="Pfam" id="PF00005">
    <property type="entry name" value="ABC_tran"/>
    <property type="match status" value="1"/>
</dbReference>
<dbReference type="GO" id="GO:0005524">
    <property type="term" value="F:ATP binding"/>
    <property type="evidence" value="ECO:0007669"/>
    <property type="project" value="UniProtKB-KW"/>
</dbReference>
<dbReference type="FunFam" id="3.40.50.300:FF:000016">
    <property type="entry name" value="Oligopeptide ABC transporter ATP-binding component"/>
    <property type="match status" value="1"/>
</dbReference>
<dbReference type="CDD" id="cd03257">
    <property type="entry name" value="ABC_NikE_OppD_transporters"/>
    <property type="match status" value="1"/>
</dbReference>
<dbReference type="InterPro" id="IPR003439">
    <property type="entry name" value="ABC_transporter-like_ATP-bd"/>
</dbReference>
<dbReference type="PANTHER" id="PTHR43297">
    <property type="entry name" value="OLIGOPEPTIDE TRANSPORT ATP-BINDING PROTEIN APPD"/>
    <property type="match status" value="1"/>
</dbReference>
<dbReference type="InterPro" id="IPR017871">
    <property type="entry name" value="ABC_transporter-like_CS"/>
</dbReference>
<dbReference type="PANTHER" id="PTHR43297:SF2">
    <property type="entry name" value="DIPEPTIDE TRANSPORT ATP-BINDING PROTEIN DPPD"/>
    <property type="match status" value="1"/>
</dbReference>
<feature type="domain" description="ABC transporter" evidence="7">
    <location>
        <begin position="1"/>
        <end position="255"/>
    </location>
</feature>
<dbReference type="SMART" id="SM00382">
    <property type="entry name" value="AAA"/>
    <property type="match status" value="1"/>
</dbReference>
<keyword evidence="6" id="KW-0472">Membrane</keyword>
<dbReference type="GO" id="GO:0005886">
    <property type="term" value="C:plasma membrane"/>
    <property type="evidence" value="ECO:0007669"/>
    <property type="project" value="UniProtKB-SubCell"/>
</dbReference>
<evidence type="ECO:0000259" key="7">
    <source>
        <dbReference type="PROSITE" id="PS50893"/>
    </source>
</evidence>
<evidence type="ECO:0000256" key="3">
    <source>
        <dbReference type="ARBA" id="ARBA00022475"/>
    </source>
</evidence>
<dbReference type="EMBL" id="UINC01007489">
    <property type="protein sequence ID" value="SVA33609.1"/>
    <property type="molecule type" value="Genomic_DNA"/>
</dbReference>
<organism evidence="8">
    <name type="scientific">marine metagenome</name>
    <dbReference type="NCBI Taxonomy" id="408172"/>
    <lineage>
        <taxon>unclassified sequences</taxon>
        <taxon>metagenomes</taxon>
        <taxon>ecological metagenomes</taxon>
    </lineage>
</organism>
<keyword evidence="2" id="KW-0813">Transport</keyword>
<protein>
    <recommendedName>
        <fullName evidence="7">ABC transporter domain-containing protein</fullName>
    </recommendedName>
</protein>
<dbReference type="PROSITE" id="PS00211">
    <property type="entry name" value="ABC_TRANSPORTER_1"/>
    <property type="match status" value="1"/>
</dbReference>
<dbReference type="GO" id="GO:0015833">
    <property type="term" value="P:peptide transport"/>
    <property type="evidence" value="ECO:0007669"/>
    <property type="project" value="InterPro"/>
</dbReference>
<evidence type="ECO:0000313" key="8">
    <source>
        <dbReference type="EMBL" id="SVA33609.1"/>
    </source>
</evidence>
<dbReference type="Gene3D" id="3.40.50.300">
    <property type="entry name" value="P-loop containing nucleotide triphosphate hydrolases"/>
    <property type="match status" value="1"/>
</dbReference>
<dbReference type="SUPFAM" id="SSF52540">
    <property type="entry name" value="P-loop containing nucleoside triphosphate hydrolases"/>
    <property type="match status" value="1"/>
</dbReference>
<comment type="subcellular location">
    <subcellularLocation>
        <location evidence="1">Cell membrane</location>
        <topology evidence="1">Peripheral membrane protein</topology>
    </subcellularLocation>
</comment>
<gene>
    <name evidence="8" type="ORF">METZ01_LOCUS86463</name>
</gene>
<evidence type="ECO:0000256" key="4">
    <source>
        <dbReference type="ARBA" id="ARBA00022741"/>
    </source>
</evidence>
<evidence type="ECO:0000256" key="5">
    <source>
        <dbReference type="ARBA" id="ARBA00022840"/>
    </source>
</evidence>
<dbReference type="PROSITE" id="PS50893">
    <property type="entry name" value="ABC_TRANSPORTER_2"/>
    <property type="match status" value="1"/>
</dbReference>
<evidence type="ECO:0000256" key="6">
    <source>
        <dbReference type="ARBA" id="ARBA00023136"/>
    </source>
</evidence>
<dbReference type="InterPro" id="IPR003593">
    <property type="entry name" value="AAA+_ATPase"/>
</dbReference>
<keyword evidence="5" id="KW-0067">ATP-binding</keyword>
<dbReference type="InterPro" id="IPR050388">
    <property type="entry name" value="ABC_Ni/Peptide_Import"/>
</dbReference>
<reference evidence="8" key="1">
    <citation type="submission" date="2018-05" db="EMBL/GenBank/DDBJ databases">
        <authorList>
            <person name="Lanie J.A."/>
            <person name="Ng W.-L."/>
            <person name="Kazmierczak K.M."/>
            <person name="Andrzejewski T.M."/>
            <person name="Davidsen T.M."/>
            <person name="Wayne K.J."/>
            <person name="Tettelin H."/>
            <person name="Glass J.I."/>
            <person name="Rusch D."/>
            <person name="Podicherti R."/>
            <person name="Tsui H.-C.T."/>
            <person name="Winkler M.E."/>
        </authorList>
    </citation>
    <scope>NUCLEOTIDE SEQUENCE</scope>
</reference>
<accession>A0A381UZP0</accession>
<dbReference type="InterPro" id="IPR013563">
    <property type="entry name" value="Oligopep_ABC_C"/>
</dbReference>
<keyword evidence="3" id="KW-1003">Cell membrane</keyword>
<evidence type="ECO:0000256" key="1">
    <source>
        <dbReference type="ARBA" id="ARBA00004202"/>
    </source>
</evidence>